<proteinExistence type="predicted"/>
<protein>
    <submittedName>
        <fullName evidence="1">Uncharacterized protein</fullName>
    </submittedName>
</protein>
<name>A0A481ZEL4_9VIRU</name>
<dbReference type="EMBL" id="MK500596">
    <property type="protein sequence ID" value="QBK93429.1"/>
    <property type="molecule type" value="Genomic_DNA"/>
</dbReference>
<gene>
    <name evidence="1" type="ORF">LCPAC404_01330</name>
</gene>
<organism evidence="1">
    <name type="scientific">Pithovirus LCPAC404</name>
    <dbReference type="NCBI Taxonomy" id="2506597"/>
    <lineage>
        <taxon>Viruses</taxon>
        <taxon>Pithoviruses</taxon>
    </lineage>
</organism>
<evidence type="ECO:0000313" key="1">
    <source>
        <dbReference type="EMBL" id="QBK93429.1"/>
    </source>
</evidence>
<reference evidence="1" key="1">
    <citation type="journal article" date="2019" name="MBio">
        <title>Virus Genomes from Deep Sea Sediments Expand the Ocean Megavirome and Support Independent Origins of Viral Gigantism.</title>
        <authorList>
            <person name="Backstrom D."/>
            <person name="Yutin N."/>
            <person name="Jorgensen S.L."/>
            <person name="Dharamshi J."/>
            <person name="Homa F."/>
            <person name="Zaremba-Niedwiedzka K."/>
            <person name="Spang A."/>
            <person name="Wolf Y.I."/>
            <person name="Koonin E.V."/>
            <person name="Ettema T.J."/>
        </authorList>
    </citation>
    <scope>NUCLEOTIDE SEQUENCE</scope>
</reference>
<accession>A0A481ZEL4</accession>
<sequence>MKTKRHCDDKCCVDSGLEVTKKLVSVTSDFPTIGSPITLVYRIMLNNTSCKTIRCLDLQDSLYNQALFTTLGMTITAEAISCNSLTILTSDEILANGGHVLNVCSSFVKKCSVCTLQLTVNVANPGQLHLLDNVAIVEGKVKDGVYYNKRGKCRKKLVKIEPIVACSGRYTNILSFLELIVNGGGTAEAVSALASVLE</sequence>